<organism evidence="1 2">
    <name type="scientific">Trichomalopsis sarcophagae</name>
    <dbReference type="NCBI Taxonomy" id="543379"/>
    <lineage>
        <taxon>Eukaryota</taxon>
        <taxon>Metazoa</taxon>
        <taxon>Ecdysozoa</taxon>
        <taxon>Arthropoda</taxon>
        <taxon>Hexapoda</taxon>
        <taxon>Insecta</taxon>
        <taxon>Pterygota</taxon>
        <taxon>Neoptera</taxon>
        <taxon>Endopterygota</taxon>
        <taxon>Hymenoptera</taxon>
        <taxon>Apocrita</taxon>
        <taxon>Proctotrupomorpha</taxon>
        <taxon>Chalcidoidea</taxon>
        <taxon>Pteromalidae</taxon>
        <taxon>Pteromalinae</taxon>
        <taxon>Trichomalopsis</taxon>
    </lineage>
</organism>
<name>A0A232EGG9_9HYME</name>
<dbReference type="EMBL" id="NNAY01004767">
    <property type="protein sequence ID" value="OXU17441.1"/>
    <property type="molecule type" value="Genomic_DNA"/>
</dbReference>
<proteinExistence type="predicted"/>
<accession>A0A232EGG9</accession>
<gene>
    <name evidence="1" type="ORF">TSAR_007263</name>
</gene>
<keyword evidence="2" id="KW-1185">Reference proteome</keyword>
<comment type="caution">
    <text evidence="1">The sequence shown here is derived from an EMBL/GenBank/DDBJ whole genome shotgun (WGS) entry which is preliminary data.</text>
</comment>
<evidence type="ECO:0000313" key="2">
    <source>
        <dbReference type="Proteomes" id="UP000215335"/>
    </source>
</evidence>
<evidence type="ECO:0000313" key="1">
    <source>
        <dbReference type="EMBL" id="OXU17441.1"/>
    </source>
</evidence>
<reference evidence="1 2" key="1">
    <citation type="journal article" date="2017" name="Curr. Biol.">
        <title>The Evolution of Venom by Co-option of Single-Copy Genes.</title>
        <authorList>
            <person name="Martinson E.O."/>
            <person name="Mrinalini"/>
            <person name="Kelkar Y.D."/>
            <person name="Chang C.H."/>
            <person name="Werren J.H."/>
        </authorList>
    </citation>
    <scope>NUCLEOTIDE SEQUENCE [LARGE SCALE GENOMIC DNA]</scope>
    <source>
        <strain evidence="1 2">Alberta</strain>
        <tissue evidence="1">Whole body</tissue>
    </source>
</reference>
<protein>
    <submittedName>
        <fullName evidence="1">Uncharacterized protein</fullName>
    </submittedName>
</protein>
<sequence>MTRDVWNEYRIRKQREQINIEQYDLLDYRKCINEASIRVLKETLTTKPDIVDPLFKDERTQRNSTPLILNKPDYESFQLELQILRRAKSNANVDVVTNHSLPNGIPNATKLLSDAHIRTRGTPLSNRPDCSS</sequence>
<dbReference type="Proteomes" id="UP000215335">
    <property type="component" value="Unassembled WGS sequence"/>
</dbReference>
<dbReference type="AlphaFoldDB" id="A0A232EGG9"/>